<name>A0A5A9PM00_9TELE</name>
<dbReference type="Gene3D" id="2.40.50.120">
    <property type="match status" value="1"/>
</dbReference>
<dbReference type="InterPro" id="IPR050473">
    <property type="entry name" value="A2M/Complement_sys"/>
</dbReference>
<organism evidence="5 6">
    <name type="scientific">Triplophysa tibetana</name>
    <dbReference type="NCBI Taxonomy" id="1572043"/>
    <lineage>
        <taxon>Eukaryota</taxon>
        <taxon>Metazoa</taxon>
        <taxon>Chordata</taxon>
        <taxon>Craniata</taxon>
        <taxon>Vertebrata</taxon>
        <taxon>Euteleostomi</taxon>
        <taxon>Actinopterygii</taxon>
        <taxon>Neopterygii</taxon>
        <taxon>Teleostei</taxon>
        <taxon>Ostariophysi</taxon>
        <taxon>Cypriniformes</taxon>
        <taxon>Nemacheilidae</taxon>
        <taxon>Triplophysa</taxon>
    </lineage>
</organism>
<evidence type="ECO:0000256" key="1">
    <source>
        <dbReference type="ARBA" id="ARBA00004613"/>
    </source>
</evidence>
<dbReference type="Pfam" id="PF07677">
    <property type="entry name" value="A2M_recep"/>
    <property type="match status" value="1"/>
</dbReference>
<dbReference type="InterPro" id="IPR036595">
    <property type="entry name" value="A-macroglobulin_rcpt-bd_sf"/>
</dbReference>
<gene>
    <name evidence="5" type="ORF">E1301_Tti014250</name>
</gene>
<reference evidence="5 6" key="1">
    <citation type="journal article" date="2019" name="Mol. Ecol. Resour.">
        <title>Chromosome-level genome assembly of Triplophysa tibetana, a fish adapted to the harsh high-altitude environment of the Tibetan Plateau.</title>
        <authorList>
            <person name="Yang X."/>
            <person name="Liu H."/>
            <person name="Ma Z."/>
            <person name="Zou Y."/>
            <person name="Zou M."/>
            <person name="Mao Y."/>
            <person name="Li X."/>
            <person name="Wang H."/>
            <person name="Chen T."/>
            <person name="Wang W."/>
            <person name="Yang R."/>
        </authorList>
    </citation>
    <scope>NUCLEOTIDE SEQUENCE [LARGE SCALE GENOMIC DNA]</scope>
    <source>
        <strain evidence="5">TTIB1903HZAU</strain>
        <tissue evidence="5">Muscle</tissue>
    </source>
</reference>
<dbReference type="Pfam" id="PF07703">
    <property type="entry name" value="A2M_BRD"/>
    <property type="match status" value="1"/>
</dbReference>
<evidence type="ECO:0000256" key="2">
    <source>
        <dbReference type="ARBA" id="ARBA00022525"/>
    </source>
</evidence>
<dbReference type="Pfam" id="PF17791">
    <property type="entry name" value="MG3"/>
    <property type="match status" value="1"/>
</dbReference>
<dbReference type="GO" id="GO:0005576">
    <property type="term" value="C:extracellular region"/>
    <property type="evidence" value="ECO:0007669"/>
    <property type="project" value="UniProtKB-SubCell"/>
</dbReference>
<dbReference type="InterPro" id="IPR011625">
    <property type="entry name" value="A2M_N_BRD"/>
</dbReference>
<accession>A0A5A9PM00</accession>
<dbReference type="Pfam" id="PF01759">
    <property type="entry name" value="NTR"/>
    <property type="match status" value="1"/>
</dbReference>
<evidence type="ECO:0000256" key="3">
    <source>
        <dbReference type="ARBA" id="ARBA00023157"/>
    </source>
</evidence>
<feature type="domain" description="NTR" evidence="4">
    <location>
        <begin position="444"/>
        <end position="575"/>
    </location>
</feature>
<dbReference type="InterPro" id="IPR040839">
    <property type="entry name" value="MG4"/>
</dbReference>
<protein>
    <submittedName>
        <fullName evidence="5">Complement C3</fullName>
    </submittedName>
</protein>
<dbReference type="InterPro" id="IPR008993">
    <property type="entry name" value="TIMP-like_OB-fold"/>
</dbReference>
<dbReference type="Pfam" id="PF17789">
    <property type="entry name" value="MG4"/>
    <property type="match status" value="1"/>
</dbReference>
<evidence type="ECO:0000259" key="4">
    <source>
        <dbReference type="PROSITE" id="PS50189"/>
    </source>
</evidence>
<dbReference type="PANTHER" id="PTHR11412:SF81">
    <property type="entry name" value="COMPLEMENT C3"/>
    <property type="match status" value="1"/>
</dbReference>
<dbReference type="SUPFAM" id="SSF50242">
    <property type="entry name" value="TIMP-like"/>
    <property type="match status" value="1"/>
</dbReference>
<comment type="subcellular location">
    <subcellularLocation>
        <location evidence="1">Secreted</location>
    </subcellularLocation>
</comment>
<evidence type="ECO:0000313" key="6">
    <source>
        <dbReference type="Proteomes" id="UP000324632"/>
    </source>
</evidence>
<dbReference type="InterPro" id="IPR018933">
    <property type="entry name" value="Netrin_module_non-TIMP"/>
</dbReference>
<dbReference type="InterPro" id="IPR041555">
    <property type="entry name" value="MG3"/>
</dbReference>
<dbReference type="Gene3D" id="2.60.40.690">
    <property type="entry name" value="Alpha-macroglobulin, receptor-binding domain"/>
    <property type="match status" value="1"/>
</dbReference>
<dbReference type="PANTHER" id="PTHR11412">
    <property type="entry name" value="MACROGLOBULIN / COMPLEMENT"/>
    <property type="match status" value="1"/>
</dbReference>
<dbReference type="AlphaFoldDB" id="A0A5A9PM00"/>
<dbReference type="PROSITE" id="PS50189">
    <property type="entry name" value="NTR"/>
    <property type="match status" value="1"/>
</dbReference>
<keyword evidence="2" id="KW-0964">Secreted</keyword>
<dbReference type="Gene3D" id="2.60.40.1930">
    <property type="match status" value="3"/>
</dbReference>
<dbReference type="Gene3D" id="2.60.40.1940">
    <property type="match status" value="1"/>
</dbReference>
<dbReference type="SUPFAM" id="SSF49410">
    <property type="entry name" value="Alpha-macroglobulin receptor domain"/>
    <property type="match status" value="1"/>
</dbReference>
<dbReference type="SMART" id="SM01359">
    <property type="entry name" value="A2M_N_2"/>
    <property type="match status" value="1"/>
</dbReference>
<keyword evidence="6" id="KW-1185">Reference proteome</keyword>
<dbReference type="InterPro" id="IPR009048">
    <property type="entry name" value="A-macroglobulin_rcpt-bd"/>
</dbReference>
<dbReference type="EMBL" id="SOYY01000004">
    <property type="protein sequence ID" value="KAA0721777.1"/>
    <property type="molecule type" value="Genomic_DNA"/>
</dbReference>
<evidence type="ECO:0000313" key="5">
    <source>
        <dbReference type="EMBL" id="KAA0721777.1"/>
    </source>
</evidence>
<keyword evidence="3" id="KW-1015">Disulfide bond</keyword>
<dbReference type="InterPro" id="IPR001134">
    <property type="entry name" value="Netrin_domain"/>
</dbReference>
<comment type="caution">
    <text evidence="5">The sequence shown here is derived from an EMBL/GenBank/DDBJ whole genome shotgun (WGS) entry which is preliminary data.</text>
</comment>
<proteinExistence type="predicted"/>
<dbReference type="Proteomes" id="UP000324632">
    <property type="component" value="Chromosome 4"/>
</dbReference>
<sequence>MFANVQRPDIPVDKNFFSDDPLERQYVVLQAHLPLNVLEKVVMVSFQSGYIFVQTDKPIYTPASTGLKSNSYPLPEIVSFGVWKLVAKYKNTPQKNFTTEFEVTEYVLPSFEVTLKPSKPIFFLNEDLLTVDIAAKYLFGNKVTGSAFVVFGVLEDERKSSIGVSLQRVQVYVTNPDQTPAVNLQVEVYPGGVRGHTKGNGIAKATVNSQGDSATLEIILKTKVPQLEDDQQAVKKMTAHAYKPKAGSHNYLHVGINAAELEIGDQMKVNLNLGKSPAVQNQDFSYMILSRGQIVKVGRYKRRGQPLVTLSLPVTKDMVPSFRFVAYYHVGSDEGVFDSVLVDVKDTCMGKLKIEVMEKEQYGPDSHHGQGVRLVSEAPSGAVALGKNTALLLESMLRRPHPAVREISHKEREGIAFRIHKMNEVGMLQPAGVTLYEYNSPENCSLQKRGHIDEDKREEQACVPEIEYVYKARVKNMDFSQHSDIYNMTIEQVLKEGNDRGVEGNVRSFLAHPHCRDFLKLEEGKMYLIMGQTKPLPPNSGRLRYHVGEDTWIESYRAKYIGISSLANKLVRFRCTT</sequence>
<dbReference type="SMART" id="SM00643">
    <property type="entry name" value="C345C"/>
    <property type="match status" value="1"/>
</dbReference>